<dbReference type="PANTHER" id="PTHR45726">
    <property type="entry name" value="LEUKOTRIENE A-4 HYDROLASE"/>
    <property type="match status" value="1"/>
</dbReference>
<keyword evidence="4" id="KW-0645">Protease</keyword>
<keyword evidence="13" id="KW-1185">Reference proteome</keyword>
<dbReference type="SMART" id="SM01263">
    <property type="entry name" value="Leuk-A4-hydro_C"/>
    <property type="match status" value="1"/>
</dbReference>
<dbReference type="GeneID" id="25901250"/>
<keyword evidence="6" id="KW-0378">Hydrolase</keyword>
<dbReference type="GO" id="GO:0006508">
    <property type="term" value="P:proteolysis"/>
    <property type="evidence" value="ECO:0007669"/>
    <property type="project" value="UniProtKB-KW"/>
</dbReference>
<evidence type="ECO:0000256" key="7">
    <source>
        <dbReference type="ARBA" id="ARBA00022833"/>
    </source>
</evidence>
<evidence type="ECO:0000256" key="9">
    <source>
        <dbReference type="PIRSR" id="PIRSR634015-1"/>
    </source>
</evidence>
<dbReference type="GO" id="GO:0008237">
    <property type="term" value="F:metallopeptidase activity"/>
    <property type="evidence" value="ECO:0007669"/>
    <property type="project" value="UniProtKB-KW"/>
</dbReference>
<evidence type="ECO:0000256" key="6">
    <source>
        <dbReference type="ARBA" id="ARBA00022801"/>
    </source>
</evidence>
<dbReference type="InterPro" id="IPR045357">
    <property type="entry name" value="Aminopeptidase_N-like_N"/>
</dbReference>
<dbReference type="AlphaFoldDB" id="A0A0L0GFS1"/>
<dbReference type="InterPro" id="IPR034015">
    <property type="entry name" value="M1_LTA4H"/>
</dbReference>
<dbReference type="EMBL" id="KQ241622">
    <property type="protein sequence ID" value="KNC87123.1"/>
    <property type="molecule type" value="Genomic_DNA"/>
</dbReference>
<dbReference type="InterPro" id="IPR027268">
    <property type="entry name" value="Peptidase_M4/M1_CTD_sf"/>
</dbReference>
<dbReference type="InterPro" id="IPR015211">
    <property type="entry name" value="Peptidase_M1_C"/>
</dbReference>
<dbReference type="InterPro" id="IPR014782">
    <property type="entry name" value="Peptidase_M1_dom"/>
</dbReference>
<gene>
    <name evidence="12" type="ORF">SARC_00746</name>
</gene>
<comment type="similarity">
    <text evidence="2">Belongs to the peptidase M1 family.</text>
</comment>
<evidence type="ECO:0000313" key="12">
    <source>
        <dbReference type="EMBL" id="KNC87123.1"/>
    </source>
</evidence>
<keyword evidence="8" id="KW-0482">Metalloprotease</keyword>
<keyword evidence="5 10" id="KW-0479">Metal-binding</keyword>
<dbReference type="Gene3D" id="1.25.40.320">
    <property type="entry name" value="Peptidase M1, leukotriene A4 hydrolase/aminopeptidase C-terminal domain"/>
    <property type="match status" value="1"/>
</dbReference>
<dbReference type="InterPro" id="IPR042097">
    <property type="entry name" value="Aminopeptidase_N-like_N_sf"/>
</dbReference>
<evidence type="ECO:0000259" key="11">
    <source>
        <dbReference type="SMART" id="SM01263"/>
    </source>
</evidence>
<evidence type="ECO:0000256" key="10">
    <source>
        <dbReference type="PIRSR" id="PIRSR634015-3"/>
    </source>
</evidence>
<accession>A0A0L0GFS1</accession>
<dbReference type="eggNOG" id="KOG1047">
    <property type="taxonomic scope" value="Eukaryota"/>
</dbReference>
<dbReference type="Pfam" id="PF17900">
    <property type="entry name" value="Peptidase_M1_N"/>
    <property type="match status" value="1"/>
</dbReference>
<evidence type="ECO:0000256" key="1">
    <source>
        <dbReference type="ARBA" id="ARBA00004496"/>
    </source>
</evidence>
<name>A0A0L0GFS1_9EUKA</name>
<evidence type="ECO:0000256" key="3">
    <source>
        <dbReference type="ARBA" id="ARBA00022490"/>
    </source>
</evidence>
<dbReference type="Gene3D" id="2.60.40.1730">
    <property type="entry name" value="tricorn interacting facor f3 domain"/>
    <property type="match status" value="1"/>
</dbReference>
<dbReference type="SUPFAM" id="SSF55486">
    <property type="entry name" value="Metalloproteases ('zincins'), catalytic domain"/>
    <property type="match status" value="1"/>
</dbReference>
<evidence type="ECO:0000256" key="5">
    <source>
        <dbReference type="ARBA" id="ARBA00022723"/>
    </source>
</evidence>
<evidence type="ECO:0000256" key="2">
    <source>
        <dbReference type="ARBA" id="ARBA00010136"/>
    </source>
</evidence>
<dbReference type="InterPro" id="IPR038502">
    <property type="entry name" value="M1_LTA-4_hydro/amino_C_sf"/>
</dbReference>
<organism evidence="12 13">
    <name type="scientific">Sphaeroforma arctica JP610</name>
    <dbReference type="NCBI Taxonomy" id="667725"/>
    <lineage>
        <taxon>Eukaryota</taxon>
        <taxon>Ichthyosporea</taxon>
        <taxon>Ichthyophonida</taxon>
        <taxon>Sphaeroforma</taxon>
    </lineage>
</organism>
<sequence length="609" mass="68325">MELGPDPHSFANFKHAKTTQIDLVLNCDFEAKEFHGHVDITVDLLQDTDVVLLDISGLKIQECSEADSGKKLDYSTATQAYCGSCLEVKLPPNACTKGSQAKVRVKYNTTAQSSGIQWLSPSQTKGGDQPFCFTQCQAIQTRTVLPCQDTPSVKAPFSFTITVPSDLTAVCSGLRQGEPTPNGDGTHTFVYHQPMPVMAYLIAAAVGKLAKASLGPRSDLYAEPEILEAARWEYDGITETFIVEAEKVCGTEYKWKTYDIVMLPSSFAYGGMENPNATFLSSALLAGDKSLTTTLAHEITHSWCGNMVTNAFWKDFWLNEGFTRYVERRILGAMFGPAYRGLQMTYGYFDLIKNCNFLAHRPYLLKLQPEIVGVDPDESFSRIPYEKGSLFLHYLEGIVGGEQPMTTWLRTYFTDFAEQSVTTDDFRDHFTAHFTKAGVDMSGVAWDHWLHGVGLPDYDIYAHIDNSMTVRCKEIAHTWLHDDGNGANASDIDGMKAHQVMVILDTIINENTHFSGDKLDRMDSTYHFSETKNCEIGFRWFLLCLKNNHRSCFEGVKAYLSRNGRGVYVKPLYVELYRVDPEYAREVYGGLSDFYMDVVAEPIKKTLEL</sequence>
<dbReference type="Gene3D" id="1.10.390.10">
    <property type="entry name" value="Neutral Protease Domain 2"/>
    <property type="match status" value="1"/>
</dbReference>
<dbReference type="SUPFAM" id="SSF48371">
    <property type="entry name" value="ARM repeat"/>
    <property type="match status" value="1"/>
</dbReference>
<proteinExistence type="inferred from homology"/>
<evidence type="ECO:0000256" key="4">
    <source>
        <dbReference type="ARBA" id="ARBA00022670"/>
    </source>
</evidence>
<dbReference type="PRINTS" id="PR00756">
    <property type="entry name" value="ALADIPTASE"/>
</dbReference>
<dbReference type="RefSeq" id="XP_014161025.1">
    <property type="nucleotide sequence ID" value="XM_014305550.1"/>
</dbReference>
<dbReference type="InterPro" id="IPR001930">
    <property type="entry name" value="Peptidase_M1"/>
</dbReference>
<feature type="active site" description="Proton donor" evidence="9">
    <location>
        <position position="385"/>
    </location>
</feature>
<dbReference type="SUPFAM" id="SSF63737">
    <property type="entry name" value="Leukotriene A4 hydrolase N-terminal domain"/>
    <property type="match status" value="1"/>
</dbReference>
<dbReference type="GO" id="GO:0008270">
    <property type="term" value="F:zinc ion binding"/>
    <property type="evidence" value="ECO:0007669"/>
    <property type="project" value="InterPro"/>
</dbReference>
<evidence type="ECO:0000313" key="13">
    <source>
        <dbReference type="Proteomes" id="UP000054560"/>
    </source>
</evidence>
<dbReference type="InterPro" id="IPR016024">
    <property type="entry name" value="ARM-type_fold"/>
</dbReference>
<comment type="cofactor">
    <cofactor evidence="10">
        <name>Zn(2+)</name>
        <dbReference type="ChEBI" id="CHEBI:29105"/>
    </cofactor>
    <text evidence="10">Binds 1 zinc ion per subunit.</text>
</comment>
<feature type="binding site" evidence="10">
    <location>
        <position position="320"/>
    </location>
    <ligand>
        <name>Zn(2+)</name>
        <dbReference type="ChEBI" id="CHEBI:29105"/>
        <note>catalytic</note>
    </ligand>
</feature>
<keyword evidence="7 10" id="KW-0862">Zinc</keyword>
<dbReference type="Pfam" id="PF01433">
    <property type="entry name" value="Peptidase_M1"/>
    <property type="match status" value="1"/>
</dbReference>
<dbReference type="STRING" id="667725.A0A0L0GFS1"/>
<dbReference type="OrthoDB" id="79562at2759"/>
<dbReference type="GO" id="GO:0005737">
    <property type="term" value="C:cytoplasm"/>
    <property type="evidence" value="ECO:0007669"/>
    <property type="project" value="UniProtKB-SubCell"/>
</dbReference>
<dbReference type="Proteomes" id="UP000054560">
    <property type="component" value="Unassembled WGS sequence"/>
</dbReference>
<reference evidence="12 13" key="1">
    <citation type="submission" date="2011-02" db="EMBL/GenBank/DDBJ databases">
        <title>The Genome Sequence of Sphaeroforma arctica JP610.</title>
        <authorList>
            <consortium name="The Broad Institute Genome Sequencing Platform"/>
            <person name="Russ C."/>
            <person name="Cuomo C."/>
            <person name="Young S.K."/>
            <person name="Zeng Q."/>
            <person name="Gargeya S."/>
            <person name="Alvarado L."/>
            <person name="Berlin A."/>
            <person name="Chapman S.B."/>
            <person name="Chen Z."/>
            <person name="Freedman E."/>
            <person name="Gellesch M."/>
            <person name="Goldberg J."/>
            <person name="Griggs A."/>
            <person name="Gujja S."/>
            <person name="Heilman E."/>
            <person name="Heiman D."/>
            <person name="Howarth C."/>
            <person name="Mehta T."/>
            <person name="Neiman D."/>
            <person name="Pearson M."/>
            <person name="Roberts A."/>
            <person name="Saif S."/>
            <person name="Shea T."/>
            <person name="Shenoy N."/>
            <person name="Sisk P."/>
            <person name="Stolte C."/>
            <person name="Sykes S."/>
            <person name="White J."/>
            <person name="Yandava C."/>
            <person name="Burger G."/>
            <person name="Gray M.W."/>
            <person name="Holland P.W.H."/>
            <person name="King N."/>
            <person name="Lang F.B.F."/>
            <person name="Roger A.J."/>
            <person name="Ruiz-Trillo I."/>
            <person name="Haas B."/>
            <person name="Nusbaum C."/>
            <person name="Birren B."/>
        </authorList>
    </citation>
    <scope>NUCLEOTIDE SEQUENCE [LARGE SCALE GENOMIC DNA]</scope>
    <source>
        <strain evidence="12 13">JP610</strain>
    </source>
</reference>
<feature type="domain" description="Peptidase M1 leukotriene A4 hydrolase/aminopeptidase C-terminal" evidence="11">
    <location>
        <begin position="467"/>
        <end position="607"/>
    </location>
</feature>
<dbReference type="Pfam" id="PF09127">
    <property type="entry name" value="Leuk-A4-hydro_C"/>
    <property type="match status" value="1"/>
</dbReference>
<dbReference type="Gene3D" id="3.30.2010.30">
    <property type="match status" value="1"/>
</dbReference>
<dbReference type="PANTHER" id="PTHR45726:SF3">
    <property type="entry name" value="LEUKOTRIENE A-4 HYDROLASE"/>
    <property type="match status" value="1"/>
</dbReference>
<dbReference type="CDD" id="cd09599">
    <property type="entry name" value="M1_LTA4H"/>
    <property type="match status" value="1"/>
</dbReference>
<comment type="subcellular location">
    <subcellularLocation>
        <location evidence="1">Cytoplasm</location>
    </subcellularLocation>
</comment>
<evidence type="ECO:0000256" key="8">
    <source>
        <dbReference type="ARBA" id="ARBA00023049"/>
    </source>
</evidence>
<dbReference type="FunFam" id="3.30.2010.30:FF:000001">
    <property type="entry name" value="Leukotriene A(4) hydrolase"/>
    <property type="match status" value="1"/>
</dbReference>
<keyword evidence="3" id="KW-0963">Cytoplasm</keyword>
<feature type="binding site" evidence="10">
    <location>
        <position position="297"/>
    </location>
    <ligand>
        <name>Zn(2+)</name>
        <dbReference type="ChEBI" id="CHEBI:29105"/>
        <note>catalytic</note>
    </ligand>
</feature>
<feature type="active site" description="Proton acceptor" evidence="9">
    <location>
        <position position="298"/>
    </location>
</feature>
<feature type="binding site" evidence="10">
    <location>
        <position position="301"/>
    </location>
    <ligand>
        <name>Zn(2+)</name>
        <dbReference type="ChEBI" id="CHEBI:29105"/>
        <note>catalytic</note>
    </ligand>
</feature>
<dbReference type="InterPro" id="IPR049980">
    <property type="entry name" value="LTA4H_cat"/>
</dbReference>
<protein>
    <recommendedName>
        <fullName evidence="11">Peptidase M1 leukotriene A4 hydrolase/aminopeptidase C-terminal domain-containing protein</fullName>
    </recommendedName>
</protein>